<organism evidence="1 2">
    <name type="scientific">Cylicocyclus nassatus</name>
    <name type="common">Nematode worm</name>
    <dbReference type="NCBI Taxonomy" id="53992"/>
    <lineage>
        <taxon>Eukaryota</taxon>
        <taxon>Metazoa</taxon>
        <taxon>Ecdysozoa</taxon>
        <taxon>Nematoda</taxon>
        <taxon>Chromadorea</taxon>
        <taxon>Rhabditida</taxon>
        <taxon>Rhabditina</taxon>
        <taxon>Rhabditomorpha</taxon>
        <taxon>Strongyloidea</taxon>
        <taxon>Strongylidae</taxon>
        <taxon>Cylicocyclus</taxon>
    </lineage>
</organism>
<reference evidence="1" key="1">
    <citation type="submission" date="2023-07" db="EMBL/GenBank/DDBJ databases">
        <authorList>
            <consortium name="CYATHOMIX"/>
        </authorList>
    </citation>
    <scope>NUCLEOTIDE SEQUENCE</scope>
    <source>
        <strain evidence="1">N/A</strain>
    </source>
</reference>
<sequence>MGDSHCTFRAVQSHDLPRAALENLPDDLIKLDDGTQFLQLKLPGLYVYYSRKTLQKAVENGLVALVADGIHKLPKKSLAKTANCIPFTEFVMVALRKNQYDKVFRMVKEELVNYDVNLEHLRIIIDFERAVLASIRTSSKLMSRTDRMLNLEEDLEHFEQGRILRWDLDFKII</sequence>
<comment type="caution">
    <text evidence="1">The sequence shown here is derived from an EMBL/GenBank/DDBJ whole genome shotgun (WGS) entry which is preliminary data.</text>
</comment>
<dbReference type="Proteomes" id="UP001176961">
    <property type="component" value="Unassembled WGS sequence"/>
</dbReference>
<keyword evidence="2" id="KW-1185">Reference proteome</keyword>
<dbReference type="AlphaFoldDB" id="A0AA36DRM2"/>
<dbReference type="EMBL" id="CATQJL010000112">
    <property type="protein sequence ID" value="CAJ0592430.1"/>
    <property type="molecule type" value="Genomic_DNA"/>
</dbReference>
<evidence type="ECO:0000313" key="1">
    <source>
        <dbReference type="EMBL" id="CAJ0592430.1"/>
    </source>
</evidence>
<gene>
    <name evidence="1" type="ORF">CYNAS_LOCUS4413</name>
</gene>
<proteinExistence type="predicted"/>
<protein>
    <submittedName>
        <fullName evidence="1">Uncharacterized protein</fullName>
    </submittedName>
</protein>
<accession>A0AA36DRM2</accession>
<name>A0AA36DRM2_CYLNA</name>
<evidence type="ECO:0000313" key="2">
    <source>
        <dbReference type="Proteomes" id="UP001176961"/>
    </source>
</evidence>